<dbReference type="OrthoDB" id="5968869at2759"/>
<feature type="domain" description="CATSPERD/E C-terminal" evidence="15">
    <location>
        <begin position="1"/>
        <end position="126"/>
    </location>
</feature>
<dbReference type="STRING" id="329046.A0A1Y2BX91"/>
<dbReference type="EMBL" id="MCGO01000040">
    <property type="protein sequence ID" value="ORY39392.1"/>
    <property type="molecule type" value="Genomic_DNA"/>
</dbReference>
<keyword evidence="11" id="KW-0966">Cell projection</keyword>
<evidence type="ECO:0000313" key="17">
    <source>
        <dbReference type="Proteomes" id="UP000193642"/>
    </source>
</evidence>
<dbReference type="InterPro" id="IPR028751">
    <property type="entry name" value="CATSPERD/E"/>
</dbReference>
<feature type="transmembrane region" description="Helical" evidence="14">
    <location>
        <begin position="98"/>
        <end position="122"/>
    </location>
</feature>
<dbReference type="GO" id="GO:0030317">
    <property type="term" value="P:flagellated sperm motility"/>
    <property type="evidence" value="ECO:0007669"/>
    <property type="project" value="TreeGrafter"/>
</dbReference>
<evidence type="ECO:0000313" key="16">
    <source>
        <dbReference type="EMBL" id="ORY39392.1"/>
    </source>
</evidence>
<evidence type="ECO:0000256" key="11">
    <source>
        <dbReference type="ARBA" id="ARBA00023273"/>
    </source>
</evidence>
<keyword evidence="7" id="KW-0969">Cilium</keyword>
<comment type="caution">
    <text evidence="16">The sequence shown here is derived from an EMBL/GenBank/DDBJ whole genome shotgun (WGS) entry which is preliminary data.</text>
</comment>
<evidence type="ECO:0000256" key="5">
    <source>
        <dbReference type="ARBA" id="ARBA00022846"/>
    </source>
</evidence>
<keyword evidence="3 14" id="KW-0812">Transmembrane</keyword>
<evidence type="ECO:0000256" key="14">
    <source>
        <dbReference type="SAM" id="Phobius"/>
    </source>
</evidence>
<feature type="region of interest" description="Disordered" evidence="13">
    <location>
        <begin position="130"/>
        <end position="160"/>
    </location>
</feature>
<keyword evidence="6 14" id="KW-1133">Transmembrane helix</keyword>
<evidence type="ECO:0000256" key="2">
    <source>
        <dbReference type="ARBA" id="ARBA00022475"/>
    </source>
</evidence>
<protein>
    <recommendedName>
        <fullName evidence="15">CATSPERD/E C-terminal domain-containing protein</fullName>
    </recommendedName>
</protein>
<dbReference type="Proteomes" id="UP000193642">
    <property type="component" value="Unassembled WGS sequence"/>
</dbReference>
<sequence length="160" mass="17065">MTNAGAGCISAAQTWTGLVQAAGGLNYVSCFQSGSTLSNPNDAYTIFNQTNKLGIVWTGGTSGLYLFTAKVVDPTFSYCTLTATFAVNVYGAPVSAGIQAGVMIGLTLIFFAVLAASYFLYLRERRLEAKEKEQEEIDGEGEESKDDGADGGMLWKEKLE</sequence>
<accession>A0A1Y2BX91</accession>
<name>A0A1Y2BX91_9FUNG</name>
<evidence type="ECO:0000256" key="9">
    <source>
        <dbReference type="ARBA" id="ARBA00023157"/>
    </source>
</evidence>
<evidence type="ECO:0000259" key="15">
    <source>
        <dbReference type="Pfam" id="PF22850"/>
    </source>
</evidence>
<keyword evidence="17" id="KW-1185">Reference proteome</keyword>
<dbReference type="PANTHER" id="PTHR33722:SF4">
    <property type="entry name" value="CATION CHANNEL SPERM-ASSOCIATED PROTEIN SUBUNIT EPSILON-LIKE"/>
    <property type="match status" value="1"/>
</dbReference>
<comment type="similarity">
    <text evidence="1">Belongs to the CATSPERD family.</text>
</comment>
<evidence type="ECO:0000256" key="8">
    <source>
        <dbReference type="ARBA" id="ARBA00023136"/>
    </source>
</evidence>
<evidence type="ECO:0000256" key="7">
    <source>
        <dbReference type="ARBA" id="ARBA00023069"/>
    </source>
</evidence>
<comment type="subcellular location">
    <subcellularLocation>
        <location evidence="12">Cell projection</location>
        <location evidence="12">Cilium</location>
        <location evidence="12">Flagellum membrane</location>
        <topology evidence="12">Single-pass type I membrane protein</topology>
    </subcellularLocation>
</comment>
<gene>
    <name evidence="16" type="ORF">BCR33DRAFT_720222</name>
</gene>
<keyword evidence="10" id="KW-0325">Glycoprotein</keyword>
<feature type="compositionally biased region" description="Acidic residues" evidence="13">
    <location>
        <begin position="134"/>
        <end position="145"/>
    </location>
</feature>
<evidence type="ECO:0000256" key="13">
    <source>
        <dbReference type="SAM" id="MobiDB-lite"/>
    </source>
</evidence>
<keyword evidence="9" id="KW-1015">Disulfide bond</keyword>
<organism evidence="16 17">
    <name type="scientific">Rhizoclosmatium globosum</name>
    <dbReference type="NCBI Taxonomy" id="329046"/>
    <lineage>
        <taxon>Eukaryota</taxon>
        <taxon>Fungi</taxon>
        <taxon>Fungi incertae sedis</taxon>
        <taxon>Chytridiomycota</taxon>
        <taxon>Chytridiomycota incertae sedis</taxon>
        <taxon>Chytridiomycetes</taxon>
        <taxon>Chytridiales</taxon>
        <taxon>Chytriomycetaceae</taxon>
        <taxon>Rhizoclosmatium</taxon>
    </lineage>
</organism>
<dbReference type="AlphaFoldDB" id="A0A1Y2BX91"/>
<proteinExistence type="inferred from homology"/>
<evidence type="ECO:0000256" key="6">
    <source>
        <dbReference type="ARBA" id="ARBA00022989"/>
    </source>
</evidence>
<evidence type="ECO:0000256" key="10">
    <source>
        <dbReference type="ARBA" id="ARBA00023180"/>
    </source>
</evidence>
<keyword evidence="8 14" id="KW-0472">Membrane</keyword>
<evidence type="ECO:0000256" key="3">
    <source>
        <dbReference type="ARBA" id="ARBA00022692"/>
    </source>
</evidence>
<reference evidence="16 17" key="1">
    <citation type="submission" date="2016-07" db="EMBL/GenBank/DDBJ databases">
        <title>Pervasive Adenine N6-methylation of Active Genes in Fungi.</title>
        <authorList>
            <consortium name="DOE Joint Genome Institute"/>
            <person name="Mondo S.J."/>
            <person name="Dannebaum R.O."/>
            <person name="Kuo R.C."/>
            <person name="Labutti K."/>
            <person name="Haridas S."/>
            <person name="Kuo A."/>
            <person name="Salamov A."/>
            <person name="Ahrendt S.R."/>
            <person name="Lipzen A."/>
            <person name="Sullivan W."/>
            <person name="Andreopoulos W.B."/>
            <person name="Clum A."/>
            <person name="Lindquist E."/>
            <person name="Daum C."/>
            <person name="Ramamoorthy G.K."/>
            <person name="Gryganskyi A."/>
            <person name="Culley D."/>
            <person name="Magnuson J.K."/>
            <person name="James T.Y."/>
            <person name="O'Malley M.A."/>
            <person name="Stajich J.E."/>
            <person name="Spatafora J.W."/>
            <person name="Visel A."/>
            <person name="Grigoriev I.V."/>
        </authorList>
    </citation>
    <scope>NUCLEOTIDE SEQUENCE [LARGE SCALE GENOMIC DNA]</scope>
    <source>
        <strain evidence="16 17">JEL800</strain>
    </source>
</reference>
<keyword evidence="2" id="KW-1003">Cell membrane</keyword>
<evidence type="ECO:0000256" key="4">
    <source>
        <dbReference type="ARBA" id="ARBA00022729"/>
    </source>
</evidence>
<dbReference type="InterPro" id="IPR053814">
    <property type="entry name" value="CATSPERD/E_C"/>
</dbReference>
<evidence type="ECO:0000256" key="12">
    <source>
        <dbReference type="ARBA" id="ARBA00037793"/>
    </source>
</evidence>
<dbReference type="PANTHER" id="PTHR33722">
    <property type="entry name" value="CATION CHANNEL SPERM-ASSOCIATED PROTEIN SUBUNIT DELTA-RELATED"/>
    <property type="match status" value="1"/>
</dbReference>
<evidence type="ECO:0000256" key="1">
    <source>
        <dbReference type="ARBA" id="ARBA00010246"/>
    </source>
</evidence>
<keyword evidence="5" id="KW-0282">Flagellum</keyword>
<dbReference type="GO" id="GO:0036128">
    <property type="term" value="C:CatSper complex"/>
    <property type="evidence" value="ECO:0007669"/>
    <property type="project" value="InterPro"/>
</dbReference>
<dbReference type="Pfam" id="PF22850">
    <property type="entry name" value="CATSPERD-E_C"/>
    <property type="match status" value="1"/>
</dbReference>
<keyword evidence="4" id="KW-0732">Signal</keyword>